<dbReference type="EMBL" id="JAVRRF010000004">
    <property type="protein sequence ID" value="KAK5065999.1"/>
    <property type="molecule type" value="Genomic_DNA"/>
</dbReference>
<gene>
    <name evidence="10" type="ORF">LTR69_002516</name>
</gene>
<evidence type="ECO:0000256" key="3">
    <source>
        <dbReference type="ARBA" id="ARBA00023015"/>
    </source>
</evidence>
<feature type="compositionally biased region" description="Polar residues" evidence="7">
    <location>
        <begin position="27"/>
        <end position="37"/>
    </location>
</feature>
<keyword evidence="11" id="KW-1185">Reference proteome</keyword>
<name>A0ABR0JKM4_9EURO</name>
<dbReference type="SUPFAM" id="SSF57701">
    <property type="entry name" value="Zn2/Cys6 DNA-binding domain"/>
    <property type="match status" value="1"/>
</dbReference>
<dbReference type="Gene3D" id="4.10.240.10">
    <property type="entry name" value="Zn(2)-C6 fungal-type DNA-binding domain"/>
    <property type="match status" value="1"/>
</dbReference>
<sequence length="470" mass="51729">MAVKSTDDTKRPISTLSSGSTGDLTVEANSGNDQSLAAQRKKRHAPKVRTGCKTCKRRRVKCDERKPTCYQCSRRGIACLGYDPVQTWIFELPGATLEVDQSQSSAQDATESTGSDDAKKQPLPAPTILGPVVPFRSAAEARSYQYFEQKTGPFLSTATAYPKPLLNAMVGSAWQCAASRNLLIALAITDEFRSNNIDYLPLEGGIVSTASSTKYYATAIGLMARERYPVSDLLIASILAWIYDIGHRRTEAARIHLNSALEIADSNTTRPDSDECPPQDDDLIKTVIKPALDGNQNFHKASSVLASVGTDDAVSHPSLKLPEKFSSVAEAVQSCEKCFELLRAGQIPPTKAASFGRDWLQSVRRYGAQGAVSPLQRWALYVLWAALGIFIETMYLGLAGIEAQIRWNYIIGQTERIYDAERFSGFTDVLALVIKVLGWSCEHRQPITRAKRLMQRIQRERSLDKGSDSP</sequence>
<feature type="domain" description="Zn(2)-C6 fungal-type" evidence="9">
    <location>
        <begin position="51"/>
        <end position="79"/>
    </location>
</feature>
<protein>
    <recommendedName>
        <fullName evidence="9">Zn(2)-C6 fungal-type domain-containing protein</fullName>
    </recommendedName>
</protein>
<evidence type="ECO:0000256" key="7">
    <source>
        <dbReference type="SAM" id="MobiDB-lite"/>
    </source>
</evidence>
<evidence type="ECO:0000256" key="8">
    <source>
        <dbReference type="SAM" id="Phobius"/>
    </source>
</evidence>
<evidence type="ECO:0000256" key="4">
    <source>
        <dbReference type="ARBA" id="ARBA00023125"/>
    </source>
</evidence>
<dbReference type="InterPro" id="IPR052360">
    <property type="entry name" value="Transcr_Regulatory_Proteins"/>
</dbReference>
<keyword evidence="8" id="KW-0472">Membrane</keyword>
<dbReference type="SMART" id="SM00066">
    <property type="entry name" value="GAL4"/>
    <property type="match status" value="1"/>
</dbReference>
<feature type="compositionally biased region" description="Basic and acidic residues" evidence="7">
    <location>
        <begin position="1"/>
        <end position="11"/>
    </location>
</feature>
<evidence type="ECO:0000256" key="5">
    <source>
        <dbReference type="ARBA" id="ARBA00023163"/>
    </source>
</evidence>
<dbReference type="PROSITE" id="PS00463">
    <property type="entry name" value="ZN2_CY6_FUNGAL_1"/>
    <property type="match status" value="1"/>
</dbReference>
<feature type="region of interest" description="Disordered" evidence="7">
    <location>
        <begin position="1"/>
        <end position="44"/>
    </location>
</feature>
<dbReference type="Proteomes" id="UP001345691">
    <property type="component" value="Unassembled WGS sequence"/>
</dbReference>
<keyword evidence="3" id="KW-0805">Transcription regulation</keyword>
<dbReference type="PANTHER" id="PTHR36206">
    <property type="entry name" value="ASPERCRYPTIN BIOSYNTHESIS CLUSTER-SPECIFIC TRANSCRIPTION REGULATOR ATNN-RELATED"/>
    <property type="match status" value="1"/>
</dbReference>
<comment type="caution">
    <text evidence="10">The sequence shown here is derived from an EMBL/GenBank/DDBJ whole genome shotgun (WGS) entry which is preliminary data.</text>
</comment>
<dbReference type="CDD" id="cd00067">
    <property type="entry name" value="GAL4"/>
    <property type="match status" value="1"/>
</dbReference>
<evidence type="ECO:0000259" key="9">
    <source>
        <dbReference type="PROSITE" id="PS50048"/>
    </source>
</evidence>
<reference evidence="10 11" key="1">
    <citation type="submission" date="2023-08" db="EMBL/GenBank/DDBJ databases">
        <title>Black Yeasts Isolated from many extreme environments.</title>
        <authorList>
            <person name="Coleine C."/>
            <person name="Stajich J.E."/>
            <person name="Selbmann L."/>
        </authorList>
    </citation>
    <scope>NUCLEOTIDE SEQUENCE [LARGE SCALE GENOMIC DNA]</scope>
    <source>
        <strain evidence="10 11">CCFEE 6328</strain>
    </source>
</reference>
<feature type="compositionally biased region" description="Polar residues" evidence="7">
    <location>
        <begin position="100"/>
        <end position="115"/>
    </location>
</feature>
<evidence type="ECO:0000256" key="2">
    <source>
        <dbReference type="ARBA" id="ARBA00022833"/>
    </source>
</evidence>
<organism evidence="10 11">
    <name type="scientific">Exophiala sideris</name>
    <dbReference type="NCBI Taxonomy" id="1016849"/>
    <lineage>
        <taxon>Eukaryota</taxon>
        <taxon>Fungi</taxon>
        <taxon>Dikarya</taxon>
        <taxon>Ascomycota</taxon>
        <taxon>Pezizomycotina</taxon>
        <taxon>Eurotiomycetes</taxon>
        <taxon>Chaetothyriomycetidae</taxon>
        <taxon>Chaetothyriales</taxon>
        <taxon>Herpotrichiellaceae</taxon>
        <taxon>Exophiala</taxon>
    </lineage>
</organism>
<dbReference type="PANTHER" id="PTHR36206:SF12">
    <property type="entry name" value="ASPERCRYPTIN BIOSYNTHESIS CLUSTER-SPECIFIC TRANSCRIPTION REGULATOR ATNN-RELATED"/>
    <property type="match status" value="1"/>
</dbReference>
<proteinExistence type="predicted"/>
<keyword evidence="8" id="KW-1133">Transmembrane helix</keyword>
<evidence type="ECO:0000313" key="11">
    <source>
        <dbReference type="Proteomes" id="UP001345691"/>
    </source>
</evidence>
<keyword evidence="5" id="KW-0804">Transcription</keyword>
<dbReference type="PROSITE" id="PS50048">
    <property type="entry name" value="ZN2_CY6_FUNGAL_2"/>
    <property type="match status" value="1"/>
</dbReference>
<dbReference type="Pfam" id="PF00172">
    <property type="entry name" value="Zn_clus"/>
    <property type="match status" value="1"/>
</dbReference>
<dbReference type="InterPro" id="IPR001138">
    <property type="entry name" value="Zn2Cys6_DnaBD"/>
</dbReference>
<evidence type="ECO:0000256" key="6">
    <source>
        <dbReference type="ARBA" id="ARBA00023242"/>
    </source>
</evidence>
<dbReference type="InterPro" id="IPR036864">
    <property type="entry name" value="Zn2-C6_fun-type_DNA-bd_sf"/>
</dbReference>
<keyword evidence="4" id="KW-0238">DNA-binding</keyword>
<feature type="transmembrane region" description="Helical" evidence="8">
    <location>
        <begin position="378"/>
        <end position="398"/>
    </location>
</feature>
<keyword evidence="2" id="KW-0862">Zinc</keyword>
<evidence type="ECO:0000256" key="1">
    <source>
        <dbReference type="ARBA" id="ARBA00022723"/>
    </source>
</evidence>
<keyword evidence="1" id="KW-0479">Metal-binding</keyword>
<feature type="compositionally biased region" description="Low complexity" evidence="7">
    <location>
        <begin position="14"/>
        <end position="25"/>
    </location>
</feature>
<keyword evidence="8" id="KW-0812">Transmembrane</keyword>
<evidence type="ECO:0000313" key="10">
    <source>
        <dbReference type="EMBL" id="KAK5065999.1"/>
    </source>
</evidence>
<accession>A0ABR0JKM4</accession>
<keyword evidence="6" id="KW-0539">Nucleus</keyword>
<feature type="region of interest" description="Disordered" evidence="7">
    <location>
        <begin position="100"/>
        <end position="125"/>
    </location>
</feature>